<reference evidence="2 3" key="1">
    <citation type="submission" date="2023-03" db="EMBL/GenBank/DDBJ databases">
        <title>YIM 152171 draft genome.</title>
        <authorList>
            <person name="Yang Z."/>
        </authorList>
    </citation>
    <scope>NUCLEOTIDE SEQUENCE [LARGE SCALE GENOMIC DNA]</scope>
    <source>
        <strain evidence="2 3">YIM 152171</strain>
    </source>
</reference>
<evidence type="ECO:0000313" key="3">
    <source>
        <dbReference type="Proteomes" id="UP001301140"/>
    </source>
</evidence>
<gene>
    <name evidence="2" type="ORF">PZ740_08740</name>
</gene>
<keyword evidence="1" id="KW-0812">Transmembrane</keyword>
<dbReference type="PANTHER" id="PTHR37826:SF3">
    <property type="entry name" value="J DOMAIN-CONTAINING PROTEIN"/>
    <property type="match status" value="1"/>
</dbReference>
<proteinExistence type="predicted"/>
<dbReference type="AlphaFoldDB" id="A0AAP3XR84"/>
<dbReference type="Proteomes" id="UP001301140">
    <property type="component" value="Unassembled WGS sequence"/>
</dbReference>
<sequence>MLAYEPGTTELACAYCGHRNRIHEPATELVERDFTALPAELLEERIAEAPEPATCEACGASFGFSEGLHAGPCPFCSQAVVVDPGRSRKLRPDAVLPFLIGEPEARRLVQTWLEGLWFAPSRLTKEARSETRLSGRYLPYWTFDSRTRARYAGRRGDVYYVPVQVTAVVDGRRTRQTRMEPRIRWSPVAGEVARDFDDVPVAAGSSVPEALQKPLEPWDLDGLKPYTPAFLPGFESELYQLPIGQGFAKARERMQDMLRDAVRHDIGGDQQIIERLEIDWRDPTFKLVLLPVWTKRLLFLRRSWRVLVNARTGEVHGERPWSVWKITGAILAALLAAGALALLLHATGSL</sequence>
<accession>A0AAP3XR84</accession>
<protein>
    <recommendedName>
        <fullName evidence="4">Primosomal protein N' (Replication factor Y)-superfamily II helicase</fullName>
    </recommendedName>
</protein>
<keyword evidence="1" id="KW-0472">Membrane</keyword>
<evidence type="ECO:0008006" key="4">
    <source>
        <dbReference type="Google" id="ProtNLM"/>
    </source>
</evidence>
<comment type="caution">
    <text evidence="2">The sequence shown here is derived from an EMBL/GenBank/DDBJ whole genome shotgun (WGS) entry which is preliminary data.</text>
</comment>
<feature type="transmembrane region" description="Helical" evidence="1">
    <location>
        <begin position="321"/>
        <end position="344"/>
    </location>
</feature>
<keyword evidence="3" id="KW-1185">Reference proteome</keyword>
<organism evidence="2 3">
    <name type="scientific">Marinimicrococcus flavescens</name>
    <dbReference type="NCBI Taxonomy" id="3031815"/>
    <lineage>
        <taxon>Bacteria</taxon>
        <taxon>Pseudomonadati</taxon>
        <taxon>Pseudomonadota</taxon>
        <taxon>Alphaproteobacteria</taxon>
        <taxon>Geminicoccales</taxon>
        <taxon>Geminicoccaceae</taxon>
        <taxon>Marinimicrococcus</taxon>
    </lineage>
</organism>
<dbReference type="RefSeq" id="WP_327788885.1">
    <property type="nucleotide sequence ID" value="NZ_JARGEQ010000084.1"/>
</dbReference>
<evidence type="ECO:0000256" key="1">
    <source>
        <dbReference type="SAM" id="Phobius"/>
    </source>
</evidence>
<evidence type="ECO:0000313" key="2">
    <source>
        <dbReference type="EMBL" id="MDF1586469.1"/>
    </source>
</evidence>
<keyword evidence="1" id="KW-1133">Transmembrane helix</keyword>
<name>A0AAP3XR84_9PROT</name>
<dbReference type="PANTHER" id="PTHR37826">
    <property type="entry name" value="FLOTILLIN BAND_7_5 DOMAIN PROTEIN"/>
    <property type="match status" value="1"/>
</dbReference>
<dbReference type="EMBL" id="JARGEQ010000084">
    <property type="protein sequence ID" value="MDF1586469.1"/>
    <property type="molecule type" value="Genomic_DNA"/>
</dbReference>